<dbReference type="GO" id="GO:0004659">
    <property type="term" value="F:prenyltransferase activity"/>
    <property type="evidence" value="ECO:0007669"/>
    <property type="project" value="InterPro"/>
</dbReference>
<evidence type="ECO:0000256" key="1">
    <source>
        <dbReference type="ARBA" id="ARBA00022679"/>
    </source>
</evidence>
<evidence type="ECO:0000313" key="5">
    <source>
        <dbReference type="Proteomes" id="UP000452235"/>
    </source>
</evidence>
<proteinExistence type="predicted"/>
<accession>A0A5M3Z9K8</accession>
<dbReference type="SUPFAM" id="SSF48576">
    <property type="entry name" value="Terpenoid synthases"/>
    <property type="match status" value="2"/>
</dbReference>
<dbReference type="EMBL" id="BLJY01000008">
    <property type="protein sequence ID" value="GFF18240.1"/>
    <property type="molecule type" value="Genomic_DNA"/>
</dbReference>
<dbReference type="PROSITE" id="PS00444">
    <property type="entry name" value="POLYPRENYL_SYNTHASE_2"/>
    <property type="match status" value="1"/>
</dbReference>
<dbReference type="GO" id="GO:0008299">
    <property type="term" value="P:isoprenoid biosynthetic process"/>
    <property type="evidence" value="ECO:0007669"/>
    <property type="project" value="InterPro"/>
</dbReference>
<dbReference type="OrthoDB" id="6921389at2759"/>
<organism evidence="4 5">
    <name type="scientific">Aspergillus terreus</name>
    <dbReference type="NCBI Taxonomy" id="33178"/>
    <lineage>
        <taxon>Eukaryota</taxon>
        <taxon>Fungi</taxon>
        <taxon>Dikarya</taxon>
        <taxon>Ascomycota</taxon>
        <taxon>Pezizomycotina</taxon>
        <taxon>Eurotiomycetes</taxon>
        <taxon>Eurotiomycetidae</taxon>
        <taxon>Eurotiales</taxon>
        <taxon>Aspergillaceae</taxon>
        <taxon>Aspergillus</taxon>
        <taxon>Aspergillus subgen. Circumdati</taxon>
    </lineage>
</organism>
<keyword evidence="1" id="KW-0808">Transferase</keyword>
<sequence length="656" mass="73654">MYTLDDYSFQYSRAPESSDIPDGYFHILPFRIPPAVEGTEAIEQAKADFGRAVGKEPNVFKLDGQDARSVYFHQALVDDYALAIVSKMKLKSPIPCELEMNKLYFDALIKLLQEHSPGESESETILQSFVQCLRSQTVPPLNEVSFEAYKAQRTISVAWHMVFAFAPVIHNLRISKSDQASVASMRDLCSLIIGLTNDLESFNKEFDEHSSSGSLDVIHNAMAVLMANYGYTEDEAREILKNEIISLERQLLADYEAWKASPSYKSDDMRHFMALSIVATGGGCYAQSILTKYHGAKLSTTAEDRAQLVGRSRNSWRLHGYPPPVSLKQQSPQATLCREPGSVPPSGPADILAPFEKAAAADLCMAPYNYTKSMPGKKTIAQFIECLRSWFTLPDDCASVIERVASMLFHSTLMIDDIEDDSTLRRGKPTAYLVFGKAQTVNSATYLYARATRELEQLKHPESKTAFLDELETLALGQALDLYWKFHKTCPTTSEYLTMVDNKTGGFFRMVLRVMEIESSATPCPDLTHLVTLMGRYYQIRDDYLNLTSDEYTGTKGFCEDLSEGKFSFPLLHTLQNSASADMIRGLLFHRENGRELSPDMKAYIVAEMKEAGSLAHTRDTVMQLHDAMMETLDKVEAALGRPNKRLKAFLLWLKL</sequence>
<dbReference type="Gene3D" id="1.10.600.10">
    <property type="entry name" value="Farnesyl Diphosphate Synthase"/>
    <property type="match status" value="2"/>
</dbReference>
<gene>
    <name evidence="4" type="ORF">ATEIFO6365_0008018400</name>
</gene>
<reference evidence="4 5" key="1">
    <citation type="submission" date="2020-01" db="EMBL/GenBank/DDBJ databases">
        <title>Aspergillus terreus IFO 6365 whole genome shotgun sequence.</title>
        <authorList>
            <person name="Kanamasa S."/>
            <person name="Takahashi H."/>
        </authorList>
    </citation>
    <scope>NUCLEOTIDE SEQUENCE [LARGE SCALE GENOMIC DNA]</scope>
    <source>
        <strain evidence="4 5">IFO 6365</strain>
    </source>
</reference>
<dbReference type="SFLD" id="SFLDS00005">
    <property type="entry name" value="Isoprenoid_Synthase_Type_I"/>
    <property type="match status" value="1"/>
</dbReference>
<comment type="caution">
    <text evidence="4">The sequence shown here is derived from an EMBL/GenBank/DDBJ whole genome shotgun (WGS) entry which is preliminary data.</text>
</comment>
<dbReference type="AlphaFoldDB" id="A0A5M3Z9K8"/>
<dbReference type="VEuPathDB" id="FungiDB:ATEG_06435"/>
<dbReference type="PANTHER" id="PTHR12001">
    <property type="entry name" value="GERANYLGERANYL PYROPHOSPHATE SYNTHASE"/>
    <property type="match status" value="1"/>
</dbReference>
<keyword evidence="3" id="KW-0460">Magnesium</keyword>
<keyword evidence="2" id="KW-0479">Metal-binding</keyword>
<keyword evidence="5" id="KW-1185">Reference proteome</keyword>
<dbReference type="InterPro" id="IPR033749">
    <property type="entry name" value="Polyprenyl_synt_CS"/>
</dbReference>
<evidence type="ECO:0000256" key="2">
    <source>
        <dbReference type="ARBA" id="ARBA00022723"/>
    </source>
</evidence>
<dbReference type="CDD" id="cd00685">
    <property type="entry name" value="Trans_IPPS_HT"/>
    <property type="match status" value="1"/>
</dbReference>
<evidence type="ECO:0000313" key="4">
    <source>
        <dbReference type="EMBL" id="GFF18240.1"/>
    </source>
</evidence>
<name>A0A5M3Z9K8_ASPTE</name>
<dbReference type="PANTHER" id="PTHR12001:SF44">
    <property type="entry name" value="GERANYLGERANYL PYROPHOSPHATE SYNTHASE"/>
    <property type="match status" value="1"/>
</dbReference>
<dbReference type="GO" id="GO:0046165">
    <property type="term" value="P:alcohol biosynthetic process"/>
    <property type="evidence" value="ECO:0007669"/>
    <property type="project" value="UniProtKB-ARBA"/>
</dbReference>
<dbReference type="PROSITE" id="PS00723">
    <property type="entry name" value="POLYPRENYL_SYNTHASE_1"/>
    <property type="match status" value="1"/>
</dbReference>
<protein>
    <submittedName>
        <fullName evidence="4">Geranylgeranyl pyrophosphate synthase</fullName>
    </submittedName>
</protein>
<dbReference type="Pfam" id="PF00348">
    <property type="entry name" value="polyprenyl_synt"/>
    <property type="match status" value="1"/>
</dbReference>
<dbReference type="Pfam" id="PF19086">
    <property type="entry name" value="Terpene_syn_C_2"/>
    <property type="match status" value="1"/>
</dbReference>
<dbReference type="InterPro" id="IPR008949">
    <property type="entry name" value="Isoprenoid_synthase_dom_sf"/>
</dbReference>
<dbReference type="GO" id="GO:0043386">
    <property type="term" value="P:mycotoxin biosynthetic process"/>
    <property type="evidence" value="ECO:0007669"/>
    <property type="project" value="UniProtKB-ARBA"/>
</dbReference>
<dbReference type="Proteomes" id="UP000452235">
    <property type="component" value="Unassembled WGS sequence"/>
</dbReference>
<dbReference type="InterPro" id="IPR000092">
    <property type="entry name" value="Polyprenyl_synt"/>
</dbReference>
<evidence type="ECO:0000256" key="3">
    <source>
        <dbReference type="ARBA" id="ARBA00022842"/>
    </source>
</evidence>
<dbReference type="GO" id="GO:0046872">
    <property type="term" value="F:metal ion binding"/>
    <property type="evidence" value="ECO:0007669"/>
    <property type="project" value="UniProtKB-KW"/>
</dbReference>